<dbReference type="EMBL" id="OBQI01000001">
    <property type="protein sequence ID" value="SOC47842.1"/>
    <property type="molecule type" value="Genomic_DNA"/>
</dbReference>
<sequence>MNDRITMIESIHARLTELSPEGTNVIDDPACISVLMSMTPDSEVTRNGDRWVESRSERLSAGHTVYAVISRQADGELRVAAHTDVWAANAERSRLNEVVLGRARGVRIRNMNALQLLHRIVVNEHGAVFHVGGLYLDAHSGRIVIDLLDLDEDDNPIPGTECGVYSLDGWEVH</sequence>
<reference evidence="2" key="1">
    <citation type="submission" date="2017-08" db="EMBL/GenBank/DDBJ databases">
        <authorList>
            <person name="Varghese N."/>
            <person name="Submissions S."/>
        </authorList>
    </citation>
    <scope>NUCLEOTIDE SEQUENCE [LARGE SCALE GENOMIC DNA]</scope>
    <source>
        <strain evidence="2">DSM 4725</strain>
    </source>
</reference>
<gene>
    <name evidence="1" type="ORF">SAMN05660748_1070</name>
</gene>
<name>A0A285V1A2_9ACTN</name>
<dbReference type="Proteomes" id="UP000219435">
    <property type="component" value="Unassembled WGS sequence"/>
</dbReference>
<organism evidence="1 2">
    <name type="scientific">Blastococcus aggregatus</name>
    <dbReference type="NCBI Taxonomy" id="38502"/>
    <lineage>
        <taxon>Bacteria</taxon>
        <taxon>Bacillati</taxon>
        <taxon>Actinomycetota</taxon>
        <taxon>Actinomycetes</taxon>
        <taxon>Geodermatophilales</taxon>
        <taxon>Geodermatophilaceae</taxon>
        <taxon>Blastococcus</taxon>
    </lineage>
</organism>
<dbReference type="OrthoDB" id="5240615at2"/>
<accession>A0A285V1A2</accession>
<proteinExistence type="predicted"/>
<dbReference type="AlphaFoldDB" id="A0A285V1A2"/>
<keyword evidence="2" id="KW-1185">Reference proteome</keyword>
<protein>
    <submittedName>
        <fullName evidence="1">Uncharacterized protein</fullName>
    </submittedName>
</protein>
<evidence type="ECO:0000313" key="2">
    <source>
        <dbReference type="Proteomes" id="UP000219435"/>
    </source>
</evidence>
<evidence type="ECO:0000313" key="1">
    <source>
        <dbReference type="EMBL" id="SOC47842.1"/>
    </source>
</evidence>
<dbReference type="RefSeq" id="WP_097193891.1">
    <property type="nucleotide sequence ID" value="NZ_OBQI01000001.1"/>
</dbReference>